<dbReference type="PANTHER" id="PTHR21666">
    <property type="entry name" value="PEPTIDASE-RELATED"/>
    <property type="match status" value="1"/>
</dbReference>
<dbReference type="InterPro" id="IPR011055">
    <property type="entry name" value="Dup_hybrid_motif"/>
</dbReference>
<evidence type="ECO:0000313" key="5">
    <source>
        <dbReference type="Proteomes" id="UP000198546"/>
    </source>
</evidence>
<evidence type="ECO:0000259" key="3">
    <source>
        <dbReference type="Pfam" id="PF01551"/>
    </source>
</evidence>
<evidence type="ECO:0000256" key="1">
    <source>
        <dbReference type="ARBA" id="ARBA00022729"/>
    </source>
</evidence>
<dbReference type="InterPro" id="IPR050570">
    <property type="entry name" value="Cell_wall_metabolism_enzyme"/>
</dbReference>
<dbReference type="Pfam" id="PF01551">
    <property type="entry name" value="Peptidase_M23"/>
    <property type="match status" value="2"/>
</dbReference>
<evidence type="ECO:0000313" key="4">
    <source>
        <dbReference type="EMBL" id="SDE48760.1"/>
    </source>
</evidence>
<gene>
    <name evidence="4" type="ORF">SAMN04489747_3544</name>
</gene>
<dbReference type="Proteomes" id="UP000198546">
    <property type="component" value="Chromosome i"/>
</dbReference>
<dbReference type="EMBL" id="LT629688">
    <property type="protein sequence ID" value="SDE48760.1"/>
    <property type="molecule type" value="Genomic_DNA"/>
</dbReference>
<feature type="signal peptide" evidence="2">
    <location>
        <begin position="1"/>
        <end position="32"/>
    </location>
</feature>
<evidence type="ECO:0000256" key="2">
    <source>
        <dbReference type="SAM" id="SignalP"/>
    </source>
</evidence>
<name>A0A1G7DCQ9_9ACTN</name>
<dbReference type="Gene3D" id="2.70.70.10">
    <property type="entry name" value="Glucose Permease (Domain IIA)"/>
    <property type="match status" value="2"/>
</dbReference>
<keyword evidence="1 2" id="KW-0732">Signal</keyword>
<sequence>MLTPAPVPGRRLPGLLVLVVLAALLTAPRAAAEPGWPQEAGWPLAGVPVVVRGFSPPAERWGAGHRGVDLSAPVGAEVLAAADGVVLFAGQVAGRPVLTIGHGPLRTTYEPVRATVSVGTRVRAGQVVGRLQRGHCGTPSEACLHWGLLRGEEYLDPTLLPHDDRSAATLRLLPSGSDARARAAARTRAAAVAAGTAPAGRPGAHGFVAPVAGPVTSPFGPRLHPVLGVVRLHDGTDFGVPCGTGMRAARGGTVVERVSHPAYGERLVVDHGRVGGHRFRTSYNHALGYSVGVGAEVTRGQVVGRVGSTGYSTGCHLHLMMWVDGVLVDPQEWL</sequence>
<dbReference type="SUPFAM" id="SSF51261">
    <property type="entry name" value="Duplicated hybrid motif"/>
    <property type="match status" value="2"/>
</dbReference>
<dbReference type="PANTHER" id="PTHR21666:SF289">
    <property type="entry name" value="L-ALA--D-GLU ENDOPEPTIDASE"/>
    <property type="match status" value="1"/>
</dbReference>
<keyword evidence="5" id="KW-1185">Reference proteome</keyword>
<dbReference type="STRING" id="675864.SAMN04489747_3544"/>
<organism evidence="4 5">
    <name type="scientific">Auraticoccus monumenti</name>
    <dbReference type="NCBI Taxonomy" id="675864"/>
    <lineage>
        <taxon>Bacteria</taxon>
        <taxon>Bacillati</taxon>
        <taxon>Actinomycetota</taxon>
        <taxon>Actinomycetes</taxon>
        <taxon>Propionibacteriales</taxon>
        <taxon>Propionibacteriaceae</taxon>
        <taxon>Auraticoccus</taxon>
    </lineage>
</organism>
<feature type="domain" description="M23ase beta-sheet core" evidence="3">
    <location>
        <begin position="232"/>
        <end position="330"/>
    </location>
</feature>
<protein>
    <submittedName>
        <fullName evidence="4">Peptidase family M23</fullName>
    </submittedName>
</protein>
<dbReference type="GO" id="GO:0004222">
    <property type="term" value="F:metalloendopeptidase activity"/>
    <property type="evidence" value="ECO:0007669"/>
    <property type="project" value="TreeGrafter"/>
</dbReference>
<feature type="chain" id="PRO_5009240757" evidence="2">
    <location>
        <begin position="33"/>
        <end position="334"/>
    </location>
</feature>
<dbReference type="RefSeq" id="WP_090595350.1">
    <property type="nucleotide sequence ID" value="NZ_LT629688.1"/>
</dbReference>
<accession>A0A1G7DCQ9</accession>
<proteinExistence type="predicted"/>
<feature type="domain" description="M23ase beta-sheet core" evidence="3">
    <location>
        <begin position="64"/>
        <end position="157"/>
    </location>
</feature>
<dbReference type="AlphaFoldDB" id="A0A1G7DCQ9"/>
<dbReference type="InterPro" id="IPR016047">
    <property type="entry name" value="M23ase_b-sheet_dom"/>
</dbReference>
<dbReference type="CDD" id="cd12797">
    <property type="entry name" value="M23_peptidase"/>
    <property type="match status" value="2"/>
</dbReference>
<reference evidence="4 5" key="1">
    <citation type="submission" date="2016-10" db="EMBL/GenBank/DDBJ databases">
        <authorList>
            <person name="de Groot N.N."/>
        </authorList>
    </citation>
    <scope>NUCLEOTIDE SEQUENCE [LARGE SCALE GENOMIC DNA]</scope>
    <source>
        <strain evidence="4 5">MON 2.2</strain>
    </source>
</reference>